<dbReference type="Pfam" id="PF02055">
    <property type="entry name" value="Glyco_hydro_30"/>
    <property type="match status" value="1"/>
</dbReference>
<dbReference type="Proteomes" id="UP000032061">
    <property type="component" value="Unassembled WGS sequence"/>
</dbReference>
<evidence type="ECO:0000256" key="2">
    <source>
        <dbReference type="ARBA" id="ARBA00022729"/>
    </source>
</evidence>
<feature type="domain" description="Glycosyl hydrolase family 30 TIM-barrel" evidence="6">
    <location>
        <begin position="94"/>
        <end position="426"/>
    </location>
</feature>
<evidence type="ECO:0000256" key="4">
    <source>
        <dbReference type="RuleBase" id="RU361188"/>
    </source>
</evidence>
<accession>A0A0D0EXC7</accession>
<keyword evidence="3 4" id="KW-0378">Hydrolase</keyword>
<dbReference type="EMBL" id="JPRK01000005">
    <property type="protein sequence ID" value="KIO53673.1"/>
    <property type="molecule type" value="Genomic_DNA"/>
</dbReference>
<dbReference type="InterPro" id="IPR013780">
    <property type="entry name" value="Glyco_hydro_b"/>
</dbReference>
<keyword evidence="4" id="KW-0326">Glycosidase</keyword>
<dbReference type="PANTHER" id="PTHR11069">
    <property type="entry name" value="GLUCOSYLCERAMIDASE"/>
    <property type="match status" value="1"/>
</dbReference>
<dbReference type="SUPFAM" id="SSF51445">
    <property type="entry name" value="(Trans)glycosidases"/>
    <property type="match status" value="1"/>
</dbReference>
<dbReference type="InterPro" id="IPR017853">
    <property type="entry name" value="GH"/>
</dbReference>
<evidence type="ECO:0000313" key="8">
    <source>
        <dbReference type="EMBL" id="KIO53673.1"/>
    </source>
</evidence>
<dbReference type="InterPro" id="IPR033453">
    <property type="entry name" value="Glyco_hydro_30_TIM-barrel"/>
</dbReference>
<evidence type="ECO:0000256" key="5">
    <source>
        <dbReference type="SAM" id="SignalP"/>
    </source>
</evidence>
<dbReference type="GO" id="GO:0006680">
    <property type="term" value="P:glucosylceramide catabolic process"/>
    <property type="evidence" value="ECO:0007669"/>
    <property type="project" value="TreeGrafter"/>
</dbReference>
<dbReference type="InterPro" id="IPR033452">
    <property type="entry name" value="GH30_C"/>
</dbReference>
<dbReference type="AlphaFoldDB" id="A0A0D0EXC7"/>
<name>A0A0D0EXC7_9FLAO</name>
<dbReference type="OrthoDB" id="9806701at2"/>
<proteinExistence type="inferred from homology"/>
<evidence type="ECO:0000256" key="1">
    <source>
        <dbReference type="ARBA" id="ARBA00005382"/>
    </source>
</evidence>
<organism evidence="8 10">
    <name type="scientific">Flavobacterium hibernum</name>
    <dbReference type="NCBI Taxonomy" id="37752"/>
    <lineage>
        <taxon>Bacteria</taxon>
        <taxon>Pseudomonadati</taxon>
        <taxon>Bacteroidota</taxon>
        <taxon>Flavobacteriia</taxon>
        <taxon>Flavobacteriales</taxon>
        <taxon>Flavobacteriaceae</taxon>
        <taxon>Flavobacterium</taxon>
    </lineage>
</organism>
<feature type="chain" id="PRO_5002210001" evidence="5">
    <location>
        <begin position="23"/>
        <end position="491"/>
    </location>
</feature>
<comment type="caution">
    <text evidence="8">The sequence shown here is derived from an EMBL/GenBank/DDBJ whole genome shotgun (WGS) entry which is preliminary data.</text>
</comment>
<evidence type="ECO:0000256" key="3">
    <source>
        <dbReference type="ARBA" id="ARBA00022801"/>
    </source>
</evidence>
<dbReference type="PRINTS" id="PR00843">
    <property type="entry name" value="GLHYDRLASE30"/>
</dbReference>
<dbReference type="Gene3D" id="3.20.20.80">
    <property type="entry name" value="Glycosidases"/>
    <property type="match status" value="1"/>
</dbReference>
<keyword evidence="2 5" id="KW-0732">Signal</keyword>
<dbReference type="GO" id="GO:0016020">
    <property type="term" value="C:membrane"/>
    <property type="evidence" value="ECO:0007669"/>
    <property type="project" value="GOC"/>
</dbReference>
<dbReference type="Gene3D" id="2.60.40.1180">
    <property type="entry name" value="Golgi alpha-mannosidase II"/>
    <property type="match status" value="1"/>
</dbReference>
<evidence type="ECO:0000259" key="7">
    <source>
        <dbReference type="Pfam" id="PF17189"/>
    </source>
</evidence>
<comment type="similarity">
    <text evidence="1 4">Belongs to the glycosyl hydrolase 30 family.</text>
</comment>
<dbReference type="Pfam" id="PF17189">
    <property type="entry name" value="Glyco_hydro_30C"/>
    <property type="match status" value="1"/>
</dbReference>
<dbReference type="STRING" id="37752.IW18_04805"/>
<sequence length="491" mass="53347">MKLNFKNTIKVLFLAIAVFAQAKCSSSSDTVDPPPVVPPVVVPPVVVTNDVDFWLTKGNQSVLLAKQTGTLGFGTTTNTYTNIEVNASQKYQTVDGFGYTLTGGSADVINQLNASKKSALLQELFGTGENSIGISYLRISIGASDLNAAPFTYNDLATGDTDLTLAKFSLDKDRAGVIALLKEILAINPKILILATPWSAPLWMKDKDSFIGGRLQTQYYDVYAKYFVKYIQQMKAEGITIDAITPQNEPLHDGNNPSMYMSALEQTNFIKNNLGPVFKAAGITTKIIAYDHNCDNPNYPKAILADADAFPYVDGSAFHLYAGDISALSNVYNSYPTKNVYFTEQWTSSAGEFAGDLKWHVRNVIIGSMRNYSKNALEWNLANNGAFEPHTAGGCNMCKGALTVTTSDTFQRNVAYYIIAHASKFVPAGSIRIDSNSSGNLQNVAFITPSGSKVLIVENDGTANEIFNIKFNGKWVTTSLDGGSVATYTWK</sequence>
<evidence type="ECO:0000313" key="9">
    <source>
        <dbReference type="EMBL" id="OXA90724.1"/>
    </source>
</evidence>
<evidence type="ECO:0000313" key="10">
    <source>
        <dbReference type="Proteomes" id="UP000032061"/>
    </source>
</evidence>
<dbReference type="PANTHER" id="PTHR11069:SF23">
    <property type="entry name" value="LYSOSOMAL ACID GLUCOSYLCERAMIDASE"/>
    <property type="match status" value="1"/>
</dbReference>
<reference evidence="8 10" key="1">
    <citation type="submission" date="2015-01" db="EMBL/GenBank/DDBJ databases">
        <title>Genome of Flavobacterium hibernum DSM 12611.</title>
        <authorList>
            <person name="Stropko S.J."/>
            <person name="Pipes S.E."/>
            <person name="Newman J.D."/>
        </authorList>
    </citation>
    <scope>NUCLEOTIDE SEQUENCE [LARGE SCALE GENOMIC DNA]</scope>
    <source>
        <strain evidence="8 10">DSM 12611</strain>
    </source>
</reference>
<dbReference type="InterPro" id="IPR001139">
    <property type="entry name" value="Glyco_hydro_30"/>
</dbReference>
<evidence type="ECO:0000259" key="6">
    <source>
        <dbReference type="Pfam" id="PF02055"/>
    </source>
</evidence>
<feature type="signal peptide" evidence="5">
    <location>
        <begin position="1"/>
        <end position="22"/>
    </location>
</feature>
<reference evidence="9 11" key="2">
    <citation type="submission" date="2016-11" db="EMBL/GenBank/DDBJ databases">
        <title>Whole genomes of Flavobacteriaceae.</title>
        <authorList>
            <person name="Stine C."/>
            <person name="Li C."/>
            <person name="Tadesse D."/>
        </authorList>
    </citation>
    <scope>NUCLEOTIDE SEQUENCE [LARGE SCALE GENOMIC DNA]</scope>
    <source>
        <strain evidence="9 11">ATCC 51468</strain>
    </source>
</reference>
<dbReference type="Proteomes" id="UP000198302">
    <property type="component" value="Unassembled WGS sequence"/>
</dbReference>
<evidence type="ECO:0000313" key="11">
    <source>
        <dbReference type="Proteomes" id="UP000198302"/>
    </source>
</evidence>
<dbReference type="GO" id="GO:0004348">
    <property type="term" value="F:glucosylceramidase activity"/>
    <property type="evidence" value="ECO:0007669"/>
    <property type="project" value="InterPro"/>
</dbReference>
<gene>
    <name evidence="9" type="ORF">B0A73_03030</name>
    <name evidence="8" type="ORF">IW18_04805</name>
</gene>
<dbReference type="EMBL" id="MUGX01000006">
    <property type="protein sequence ID" value="OXA90724.1"/>
    <property type="molecule type" value="Genomic_DNA"/>
</dbReference>
<keyword evidence="11" id="KW-1185">Reference proteome</keyword>
<feature type="domain" description="Glycosyl hydrolase family 30 beta sandwich" evidence="7">
    <location>
        <begin position="429"/>
        <end position="488"/>
    </location>
</feature>
<dbReference type="RefSeq" id="WP_041516450.1">
    <property type="nucleotide sequence ID" value="NZ_JPRK01000005.1"/>
</dbReference>
<protein>
    <submittedName>
        <fullName evidence="8">Glucosylceramidase</fullName>
    </submittedName>
</protein>